<dbReference type="Pfam" id="PF00376">
    <property type="entry name" value="MerR"/>
    <property type="match status" value="1"/>
</dbReference>
<dbReference type="PROSITE" id="PS50937">
    <property type="entry name" value="HTH_MERR_2"/>
    <property type="match status" value="1"/>
</dbReference>
<dbReference type="RefSeq" id="WP_116284432.1">
    <property type="nucleotide sequence ID" value="NZ_NBXA01000031.1"/>
</dbReference>
<accession>A0A3E0VBC8</accession>
<comment type="caution">
    <text evidence="3">The sequence shown here is derived from an EMBL/GenBank/DDBJ whole genome shotgun (WGS) entry which is preliminary data.</text>
</comment>
<dbReference type="SMART" id="SM00422">
    <property type="entry name" value="HTH_MERR"/>
    <property type="match status" value="1"/>
</dbReference>
<dbReference type="GO" id="GO:0003677">
    <property type="term" value="F:DNA binding"/>
    <property type="evidence" value="ECO:0007669"/>
    <property type="project" value="UniProtKB-KW"/>
</dbReference>
<keyword evidence="1" id="KW-0238">DNA-binding</keyword>
<dbReference type="InterPro" id="IPR009061">
    <property type="entry name" value="DNA-bd_dom_put_sf"/>
</dbReference>
<dbReference type="PANTHER" id="PTHR30204">
    <property type="entry name" value="REDOX-CYCLING DRUG-SENSING TRANSCRIPTIONAL ACTIVATOR SOXR"/>
    <property type="match status" value="1"/>
</dbReference>
<dbReference type="InterPro" id="IPR047057">
    <property type="entry name" value="MerR_fam"/>
</dbReference>
<gene>
    <name evidence="3" type="ORF">B7R21_16900</name>
</gene>
<organism evidence="3 4">
    <name type="scientific">Subtercola boreus</name>
    <dbReference type="NCBI Taxonomy" id="120213"/>
    <lineage>
        <taxon>Bacteria</taxon>
        <taxon>Bacillati</taxon>
        <taxon>Actinomycetota</taxon>
        <taxon>Actinomycetes</taxon>
        <taxon>Micrococcales</taxon>
        <taxon>Microbacteriaceae</taxon>
        <taxon>Subtercola</taxon>
    </lineage>
</organism>
<dbReference type="GO" id="GO:0003700">
    <property type="term" value="F:DNA-binding transcription factor activity"/>
    <property type="evidence" value="ECO:0007669"/>
    <property type="project" value="InterPro"/>
</dbReference>
<evidence type="ECO:0000259" key="2">
    <source>
        <dbReference type="PROSITE" id="PS50937"/>
    </source>
</evidence>
<name>A0A3E0VBC8_9MICO</name>
<evidence type="ECO:0000313" key="3">
    <source>
        <dbReference type="EMBL" id="RFA07134.1"/>
    </source>
</evidence>
<dbReference type="EMBL" id="NBXA01000031">
    <property type="protein sequence ID" value="RFA07134.1"/>
    <property type="molecule type" value="Genomic_DNA"/>
</dbReference>
<proteinExistence type="predicted"/>
<dbReference type="Proteomes" id="UP000256709">
    <property type="component" value="Unassembled WGS sequence"/>
</dbReference>
<feature type="domain" description="HTH merR-type" evidence="2">
    <location>
        <begin position="1"/>
        <end position="71"/>
    </location>
</feature>
<protein>
    <submittedName>
        <fullName evidence="3">MerR family transcriptional regulator</fullName>
    </submittedName>
</protein>
<evidence type="ECO:0000256" key="1">
    <source>
        <dbReference type="ARBA" id="ARBA00023125"/>
    </source>
</evidence>
<dbReference type="AlphaFoldDB" id="A0A3E0VBC8"/>
<sequence>MPWSTSQLAELAGTTIKAVRHYHEIGLLDEPERKTNGYKQYQVAHFLRLLQITRLSALGVPLAQITSLGHADTDPDEAIRVLDTELDVTVTRLQRIRGELALILRHRAPPEMPPGFSEVAGGLSEAARSMVMIYSRVLDESTMDDLRKMIIHEPLSDADKAFQALAPDVDRGSRRRLGELLAPEIRRQLEQYPSLRRPGSQLSRGTSSAESAVQAAIRELYNPAQLEVVYRAHLISTGAIDDLDALETALDSLEAESAD</sequence>
<dbReference type="OrthoDB" id="4569196at2"/>
<evidence type="ECO:0000313" key="4">
    <source>
        <dbReference type="Proteomes" id="UP000256709"/>
    </source>
</evidence>
<dbReference type="PANTHER" id="PTHR30204:SF93">
    <property type="entry name" value="HTH MERR-TYPE DOMAIN-CONTAINING PROTEIN"/>
    <property type="match status" value="1"/>
</dbReference>
<dbReference type="SUPFAM" id="SSF46955">
    <property type="entry name" value="Putative DNA-binding domain"/>
    <property type="match status" value="1"/>
</dbReference>
<dbReference type="Gene3D" id="1.10.1660.10">
    <property type="match status" value="1"/>
</dbReference>
<dbReference type="CDD" id="cd00592">
    <property type="entry name" value="HTH_MerR-like"/>
    <property type="match status" value="1"/>
</dbReference>
<dbReference type="InterPro" id="IPR000551">
    <property type="entry name" value="MerR-type_HTH_dom"/>
</dbReference>
<reference evidence="3 4" key="1">
    <citation type="submission" date="2017-04" db="EMBL/GenBank/DDBJ databases">
        <title>Comparative genome analysis of Subtercola boreus.</title>
        <authorList>
            <person name="Cho Y.-J."/>
            <person name="Cho A."/>
            <person name="Kim O.-S."/>
            <person name="Lee J.-I."/>
        </authorList>
    </citation>
    <scope>NUCLEOTIDE SEQUENCE [LARGE SCALE GENOMIC DNA]</scope>
    <source>
        <strain evidence="3 4">P27444</strain>
    </source>
</reference>